<dbReference type="Gene3D" id="3.40.30.10">
    <property type="entry name" value="Glutaredoxin"/>
    <property type="match status" value="1"/>
</dbReference>
<proteinExistence type="predicted"/>
<evidence type="ECO:0000313" key="7">
    <source>
        <dbReference type="Proteomes" id="UP001199919"/>
    </source>
</evidence>
<dbReference type="SUPFAM" id="SSF52833">
    <property type="entry name" value="Thioredoxin-like"/>
    <property type="match status" value="1"/>
</dbReference>
<evidence type="ECO:0000256" key="4">
    <source>
        <dbReference type="ARBA" id="ARBA00023284"/>
    </source>
</evidence>
<accession>A0ABS8U3S4</accession>
<feature type="domain" description="Thioredoxin" evidence="5">
    <location>
        <begin position="262"/>
        <end position="399"/>
    </location>
</feature>
<keyword evidence="7" id="KW-1185">Reference proteome</keyword>
<dbReference type="PANTHER" id="PTHR42852:SF6">
    <property type="entry name" value="THIOL:DISULFIDE INTERCHANGE PROTEIN DSBE"/>
    <property type="match status" value="1"/>
</dbReference>
<gene>
    <name evidence="6" type="ORF">LT679_07400</name>
</gene>
<dbReference type="InterPro" id="IPR013766">
    <property type="entry name" value="Thioredoxin_domain"/>
</dbReference>
<dbReference type="InterPro" id="IPR017937">
    <property type="entry name" value="Thioredoxin_CS"/>
</dbReference>
<name>A0ABS8U3S4_9SPHI</name>
<dbReference type="CDD" id="cd02966">
    <property type="entry name" value="TlpA_like_family"/>
    <property type="match status" value="1"/>
</dbReference>
<evidence type="ECO:0000256" key="3">
    <source>
        <dbReference type="ARBA" id="ARBA00023157"/>
    </source>
</evidence>
<dbReference type="PROSITE" id="PS00194">
    <property type="entry name" value="THIOREDOXIN_1"/>
    <property type="match status" value="1"/>
</dbReference>
<protein>
    <submittedName>
        <fullName evidence="6">TlpA family protein disulfide reductase</fullName>
    </submittedName>
</protein>
<comment type="caution">
    <text evidence="6">The sequence shown here is derived from an EMBL/GenBank/DDBJ whole genome shotgun (WGS) entry which is preliminary data.</text>
</comment>
<keyword evidence="4" id="KW-0676">Redox-active center</keyword>
<comment type="subcellular location">
    <subcellularLocation>
        <location evidence="1">Cell envelope</location>
    </subcellularLocation>
</comment>
<evidence type="ECO:0000259" key="5">
    <source>
        <dbReference type="PROSITE" id="PS51352"/>
    </source>
</evidence>
<keyword evidence="2" id="KW-0201">Cytochrome c-type biogenesis</keyword>
<dbReference type="InterPro" id="IPR000866">
    <property type="entry name" value="AhpC/TSA"/>
</dbReference>
<dbReference type="Pfam" id="PF00578">
    <property type="entry name" value="AhpC-TSA"/>
    <property type="match status" value="1"/>
</dbReference>
<evidence type="ECO:0000256" key="2">
    <source>
        <dbReference type="ARBA" id="ARBA00022748"/>
    </source>
</evidence>
<reference evidence="6 7" key="1">
    <citation type="submission" date="2021-12" db="EMBL/GenBank/DDBJ databases">
        <title>Mucilaginibacter roseus genome.</title>
        <authorList>
            <person name="Ferreira J.R."/>
            <person name="Newman J.D."/>
        </authorList>
    </citation>
    <scope>NUCLEOTIDE SEQUENCE [LARGE SCALE GENOMIC DNA]</scope>
    <source>
        <strain evidence="6 7">LMG 28454</strain>
    </source>
</reference>
<dbReference type="RefSeq" id="WP_232176823.1">
    <property type="nucleotide sequence ID" value="NZ_JAJPWV010000002.1"/>
</dbReference>
<dbReference type="PANTHER" id="PTHR42852">
    <property type="entry name" value="THIOL:DISULFIDE INTERCHANGE PROTEIN DSBE"/>
    <property type="match status" value="1"/>
</dbReference>
<dbReference type="InterPro" id="IPR036249">
    <property type="entry name" value="Thioredoxin-like_sf"/>
</dbReference>
<organism evidence="6 7">
    <name type="scientific">Mucilaginibacter roseus</name>
    <dbReference type="NCBI Taxonomy" id="1528868"/>
    <lineage>
        <taxon>Bacteria</taxon>
        <taxon>Pseudomonadati</taxon>
        <taxon>Bacteroidota</taxon>
        <taxon>Sphingobacteriia</taxon>
        <taxon>Sphingobacteriales</taxon>
        <taxon>Sphingobacteriaceae</taxon>
        <taxon>Mucilaginibacter</taxon>
    </lineage>
</organism>
<keyword evidence="3" id="KW-1015">Disulfide bond</keyword>
<dbReference type="Proteomes" id="UP001199919">
    <property type="component" value="Unassembled WGS sequence"/>
</dbReference>
<evidence type="ECO:0000256" key="1">
    <source>
        <dbReference type="ARBA" id="ARBA00004196"/>
    </source>
</evidence>
<evidence type="ECO:0000313" key="6">
    <source>
        <dbReference type="EMBL" id="MCD8740424.1"/>
    </source>
</evidence>
<sequence length="399" mass="45987">MSALKTFFLITSLCLLSNFGISQPKTSATDSLSGYITLNIDVTTLKDTAGIFKVRFGGETVFPLIKDGRITVKHYLKEPRRAYLTFYPRDSINVDPNRSTDNIVARYNDYYTFFSHPGNFKITVNNFINASRIENPSQYQKDYENMELELRKFEEKFWQLNADKYVKLQSVTGNVKDSLSMEMQNLSTEAYRKYYDNVVLTYIKTHPDSPTALHLLEEYSYKYVVNYDALELLYNNFTDRIKSLPSARTVYNTVDRNNFQSNLIGKIAPDFSLKDVAGKDVALKSFRGNVTLIEFWASWCGPCRANNPGLVKVYQKFKAKGFKILGVSLDHKKDDWLNAIKEDGLKWTHVSDLKFWNGEVSKMYHVTAIPINYLIDKDGKVLAKNLNEKALEQQLERLL</sequence>
<dbReference type="InterPro" id="IPR050553">
    <property type="entry name" value="Thioredoxin_ResA/DsbE_sf"/>
</dbReference>
<dbReference type="PROSITE" id="PS51352">
    <property type="entry name" value="THIOREDOXIN_2"/>
    <property type="match status" value="1"/>
</dbReference>
<dbReference type="EMBL" id="JAJPWV010000002">
    <property type="protein sequence ID" value="MCD8740424.1"/>
    <property type="molecule type" value="Genomic_DNA"/>
</dbReference>